<gene>
    <name evidence="14" type="ORF">BLA29_002479</name>
</gene>
<evidence type="ECO:0000256" key="7">
    <source>
        <dbReference type="ARBA" id="ARBA00023136"/>
    </source>
</evidence>
<evidence type="ECO:0000313" key="15">
    <source>
        <dbReference type="Proteomes" id="UP000194236"/>
    </source>
</evidence>
<reference evidence="14 15" key="1">
    <citation type="submission" date="2017-03" db="EMBL/GenBank/DDBJ databases">
        <title>Genome Survey of Euroglyphus maynei.</title>
        <authorList>
            <person name="Arlian L.G."/>
            <person name="Morgan M.S."/>
            <person name="Rider S.D."/>
        </authorList>
    </citation>
    <scope>NUCLEOTIDE SEQUENCE [LARGE SCALE GENOMIC DNA]</scope>
    <source>
        <strain evidence="14">Arlian Lab</strain>
        <tissue evidence="14">Whole body</tissue>
    </source>
</reference>
<dbReference type="PROSITE" id="PS00237">
    <property type="entry name" value="G_PROTEIN_RECEP_F1_1"/>
    <property type="match status" value="1"/>
</dbReference>
<feature type="region of interest" description="Disordered" evidence="11">
    <location>
        <begin position="306"/>
        <end position="441"/>
    </location>
</feature>
<comment type="similarity">
    <text evidence="2 10">Belongs to the G-protein coupled receptor 1 family.</text>
</comment>
<dbReference type="InterPro" id="IPR017452">
    <property type="entry name" value="GPCR_Rhodpsn_7TM"/>
</dbReference>
<evidence type="ECO:0000256" key="6">
    <source>
        <dbReference type="ARBA" id="ARBA00023040"/>
    </source>
</evidence>
<organism evidence="14 15">
    <name type="scientific">Euroglyphus maynei</name>
    <name type="common">Mayne's house dust mite</name>
    <dbReference type="NCBI Taxonomy" id="6958"/>
    <lineage>
        <taxon>Eukaryota</taxon>
        <taxon>Metazoa</taxon>
        <taxon>Ecdysozoa</taxon>
        <taxon>Arthropoda</taxon>
        <taxon>Chelicerata</taxon>
        <taxon>Arachnida</taxon>
        <taxon>Acari</taxon>
        <taxon>Acariformes</taxon>
        <taxon>Sarcoptiformes</taxon>
        <taxon>Astigmata</taxon>
        <taxon>Psoroptidia</taxon>
        <taxon>Analgoidea</taxon>
        <taxon>Pyroglyphidae</taxon>
        <taxon>Pyroglyphinae</taxon>
        <taxon>Euroglyphus</taxon>
    </lineage>
</organism>
<evidence type="ECO:0000256" key="3">
    <source>
        <dbReference type="ARBA" id="ARBA00022475"/>
    </source>
</evidence>
<feature type="compositionally biased region" description="Polar residues" evidence="11">
    <location>
        <begin position="417"/>
        <end position="430"/>
    </location>
</feature>
<evidence type="ECO:0000256" key="1">
    <source>
        <dbReference type="ARBA" id="ARBA00004651"/>
    </source>
</evidence>
<feature type="transmembrane region" description="Helical" evidence="12">
    <location>
        <begin position="115"/>
        <end position="138"/>
    </location>
</feature>
<dbReference type="AlphaFoldDB" id="A0A1Y3BGH5"/>
<feature type="transmembrane region" description="Helical" evidence="12">
    <location>
        <begin position="153"/>
        <end position="174"/>
    </location>
</feature>
<keyword evidence="4 10" id="KW-0812">Transmembrane</keyword>
<keyword evidence="8 10" id="KW-0675">Receptor</keyword>
<dbReference type="GO" id="GO:0004993">
    <property type="term" value="F:G protein-coupled serotonin receptor activity"/>
    <property type="evidence" value="ECO:0007669"/>
    <property type="project" value="TreeGrafter"/>
</dbReference>
<comment type="subcellular location">
    <subcellularLocation>
        <location evidence="1">Cell membrane</location>
        <topology evidence="1">Multi-pass membrane protein</topology>
    </subcellularLocation>
</comment>
<dbReference type="GO" id="GO:0007187">
    <property type="term" value="P:G protein-coupled receptor signaling pathway, coupled to cyclic nucleotide second messenger"/>
    <property type="evidence" value="ECO:0007669"/>
    <property type="project" value="TreeGrafter"/>
</dbReference>
<dbReference type="OrthoDB" id="10071887at2759"/>
<dbReference type="Pfam" id="PF00001">
    <property type="entry name" value="7tm_1"/>
    <property type="match status" value="1"/>
</dbReference>
<dbReference type="GO" id="GO:0030425">
    <property type="term" value="C:dendrite"/>
    <property type="evidence" value="ECO:0007669"/>
    <property type="project" value="TreeGrafter"/>
</dbReference>
<feature type="compositionally biased region" description="Basic residues" evidence="11">
    <location>
        <begin position="431"/>
        <end position="441"/>
    </location>
</feature>
<evidence type="ECO:0000256" key="5">
    <source>
        <dbReference type="ARBA" id="ARBA00022989"/>
    </source>
</evidence>
<sequence length="578" mass="65525">MTKRSGFFIWHIFPLLFTLIAATTSTTNYAYDDYEESNESPIDSPADDGETTIWSTTNEEPNQTQTAAPSLRYSFLFTIFIAVCIGICSLITIAGNALVLVAFCVERSIRQPSNYFICSLAVSDLFIGVISMPFYAVYELMGTWNLGPVPCDLWLATDHTVCLVSIYTVLSITIDRYCSVKIAAKYRSWRTKRKVLWLIAVTWIVPFLVFFTSIMGWEHFTGKRELSPGECAVQFLKNAVFNTSLIIGYFYVTIVILIVLYMGIYRTASEMARKSDAKQRNIQQNLAKCTVVGPSLMKGASDQMFTRLSNPNKNHSTETTGVSDSAVEKKQKQELPISRDDITMTTTSSNTSSNETKPVTGNCRHHQEVTKRQKSSRYYSTDDYDDEENDDEYDYDVSEDRSSSPTFESDEDDNLSDTRQPTIFQSSASINHHKRQSRNRRRKLKGFLGKNMPLESIAPFSSLAIPAADNKSVESKLSRNPFHSHHLSPNQHHLYPSQLTSFQQTPELCKGPLIPRSPIVSNTDSPATHVQFRRLVELSRMKESERVGTEIGTEPEQQQQQQQQSTEKGRHLNYVNYN</sequence>
<evidence type="ECO:0000256" key="12">
    <source>
        <dbReference type="SAM" id="Phobius"/>
    </source>
</evidence>
<feature type="compositionally biased region" description="Acidic residues" evidence="11">
    <location>
        <begin position="382"/>
        <end position="397"/>
    </location>
</feature>
<feature type="compositionally biased region" description="Low complexity" evidence="11">
    <location>
        <begin position="345"/>
        <end position="354"/>
    </location>
</feature>
<dbReference type="GO" id="GO:0005886">
    <property type="term" value="C:plasma membrane"/>
    <property type="evidence" value="ECO:0007669"/>
    <property type="project" value="UniProtKB-SubCell"/>
</dbReference>
<evidence type="ECO:0000256" key="9">
    <source>
        <dbReference type="ARBA" id="ARBA00023224"/>
    </source>
</evidence>
<dbReference type="EMBL" id="MUJZ01024672">
    <property type="protein sequence ID" value="OTF79144.1"/>
    <property type="molecule type" value="Genomic_DNA"/>
</dbReference>
<dbReference type="InterPro" id="IPR000276">
    <property type="entry name" value="GPCR_Rhodpsn"/>
</dbReference>
<evidence type="ECO:0000256" key="2">
    <source>
        <dbReference type="ARBA" id="ARBA00010663"/>
    </source>
</evidence>
<protein>
    <recommendedName>
        <fullName evidence="13">G-protein coupled receptors family 1 profile domain-containing protein</fullName>
    </recommendedName>
</protein>
<feature type="compositionally biased region" description="Basic and acidic residues" evidence="11">
    <location>
        <begin position="326"/>
        <end position="342"/>
    </location>
</feature>
<dbReference type="PANTHER" id="PTHR24247:SF191">
    <property type="entry name" value="MUSCARINIC ACETYLCHOLINE RECEPTOR, B-TYPE, ISOFORM A"/>
    <property type="match status" value="1"/>
</dbReference>
<evidence type="ECO:0000256" key="10">
    <source>
        <dbReference type="RuleBase" id="RU000688"/>
    </source>
</evidence>
<dbReference type="SUPFAM" id="SSF81321">
    <property type="entry name" value="Family A G protein-coupled receptor-like"/>
    <property type="match status" value="1"/>
</dbReference>
<evidence type="ECO:0000259" key="13">
    <source>
        <dbReference type="PROSITE" id="PS50262"/>
    </source>
</evidence>
<proteinExistence type="inferred from homology"/>
<dbReference type="GO" id="GO:0016907">
    <property type="term" value="F:G protein-coupled acetylcholine receptor activity"/>
    <property type="evidence" value="ECO:0007669"/>
    <property type="project" value="TreeGrafter"/>
</dbReference>
<keyword evidence="5 12" id="KW-1133">Transmembrane helix</keyword>
<dbReference type="GO" id="GO:0045202">
    <property type="term" value="C:synapse"/>
    <property type="evidence" value="ECO:0007669"/>
    <property type="project" value="TreeGrafter"/>
</dbReference>
<feature type="compositionally biased region" description="Polar residues" evidence="11">
    <location>
        <begin position="306"/>
        <end position="323"/>
    </location>
</feature>
<evidence type="ECO:0000256" key="4">
    <source>
        <dbReference type="ARBA" id="ARBA00022692"/>
    </source>
</evidence>
<dbReference type="PROSITE" id="PS50262">
    <property type="entry name" value="G_PROTEIN_RECEP_F1_2"/>
    <property type="match status" value="1"/>
</dbReference>
<dbReference type="SMART" id="SM01381">
    <property type="entry name" value="7TM_GPCR_Srsx"/>
    <property type="match status" value="1"/>
</dbReference>
<dbReference type="GO" id="GO:0007197">
    <property type="term" value="P:adenylate cyclase-inhibiting G protein-coupled acetylcholine receptor signaling pathway"/>
    <property type="evidence" value="ECO:0007669"/>
    <property type="project" value="TreeGrafter"/>
</dbReference>
<feature type="transmembrane region" description="Helical" evidence="12">
    <location>
        <begin position="7"/>
        <end position="31"/>
    </location>
</feature>
<dbReference type="PRINTS" id="PR00237">
    <property type="entry name" value="GPCRRHODOPSN"/>
</dbReference>
<feature type="domain" description="G-protein coupled receptors family 1 profile" evidence="13">
    <location>
        <begin position="95"/>
        <end position="280"/>
    </location>
</feature>
<feature type="region of interest" description="Disordered" evidence="11">
    <location>
        <begin position="541"/>
        <end position="578"/>
    </location>
</feature>
<keyword evidence="9 10" id="KW-0807">Transducer</keyword>
<evidence type="ECO:0000256" key="11">
    <source>
        <dbReference type="SAM" id="MobiDB-lite"/>
    </source>
</evidence>
<keyword evidence="3" id="KW-1003">Cell membrane</keyword>
<feature type="transmembrane region" description="Helical" evidence="12">
    <location>
        <begin position="246"/>
        <end position="265"/>
    </location>
</feature>
<keyword evidence="6 10" id="KW-0297">G-protein coupled receptor</keyword>
<accession>A0A1Y3BGH5</accession>
<dbReference type="Proteomes" id="UP000194236">
    <property type="component" value="Unassembled WGS sequence"/>
</dbReference>
<keyword evidence="7 12" id="KW-0472">Membrane</keyword>
<dbReference type="PANTHER" id="PTHR24247">
    <property type="entry name" value="5-HYDROXYTRYPTAMINE RECEPTOR"/>
    <property type="match status" value="1"/>
</dbReference>
<name>A0A1Y3BGH5_EURMA</name>
<comment type="caution">
    <text evidence="14">The sequence shown here is derived from an EMBL/GenBank/DDBJ whole genome shotgun (WGS) entry which is preliminary data.</text>
</comment>
<dbReference type="FunFam" id="1.20.1070.10:FF:000221">
    <property type="entry name" value="Muscarinic acetylcholine receptor gar-2"/>
    <property type="match status" value="1"/>
</dbReference>
<keyword evidence="15" id="KW-1185">Reference proteome</keyword>
<evidence type="ECO:0000313" key="14">
    <source>
        <dbReference type="EMBL" id="OTF79144.1"/>
    </source>
</evidence>
<feature type="transmembrane region" description="Helical" evidence="12">
    <location>
        <begin position="195"/>
        <end position="217"/>
    </location>
</feature>
<evidence type="ECO:0000256" key="8">
    <source>
        <dbReference type="ARBA" id="ARBA00023170"/>
    </source>
</evidence>
<dbReference type="Gene3D" id="1.20.1070.10">
    <property type="entry name" value="Rhodopsin 7-helix transmembrane proteins"/>
    <property type="match status" value="1"/>
</dbReference>
<feature type="transmembrane region" description="Helical" evidence="12">
    <location>
        <begin position="75"/>
        <end position="103"/>
    </location>
</feature>